<dbReference type="Proteomes" id="UP001285441">
    <property type="component" value="Unassembled WGS sequence"/>
</dbReference>
<keyword evidence="2" id="KW-1185">Reference proteome</keyword>
<evidence type="ECO:0000313" key="2">
    <source>
        <dbReference type="Proteomes" id="UP001285441"/>
    </source>
</evidence>
<reference evidence="1" key="2">
    <citation type="submission" date="2023-06" db="EMBL/GenBank/DDBJ databases">
        <authorList>
            <consortium name="Lawrence Berkeley National Laboratory"/>
            <person name="Haridas S."/>
            <person name="Hensen N."/>
            <person name="Bonometti L."/>
            <person name="Westerberg I."/>
            <person name="Brannstrom I.O."/>
            <person name="Guillou S."/>
            <person name="Cros-Aarteil S."/>
            <person name="Calhoun S."/>
            <person name="Kuo A."/>
            <person name="Mondo S."/>
            <person name="Pangilinan J."/>
            <person name="Riley R."/>
            <person name="LaButti K."/>
            <person name="Andreopoulos B."/>
            <person name="Lipzen A."/>
            <person name="Chen C."/>
            <person name="Yanf M."/>
            <person name="Daum C."/>
            <person name="Ng V."/>
            <person name="Clum A."/>
            <person name="Steindorff A."/>
            <person name="Ohm R."/>
            <person name="Martin F."/>
            <person name="Silar P."/>
            <person name="Natvig D."/>
            <person name="Lalanne C."/>
            <person name="Gautier V."/>
            <person name="Ament-velasquez S.L."/>
            <person name="Kruys A."/>
            <person name="Hutchinson M.I."/>
            <person name="Powell A.J."/>
            <person name="Barry K."/>
            <person name="Miller A.N."/>
            <person name="Grigoriev I.V."/>
            <person name="Debuchy R."/>
            <person name="Gladieux P."/>
            <person name="Thoren M.H."/>
            <person name="Johannesson H."/>
        </authorList>
    </citation>
    <scope>NUCLEOTIDE SEQUENCE</scope>
    <source>
        <strain evidence="1">CBS 232.78</strain>
    </source>
</reference>
<protein>
    <submittedName>
        <fullName evidence="1">Uncharacterized protein</fullName>
    </submittedName>
</protein>
<dbReference type="AlphaFoldDB" id="A0AAE0N385"/>
<accession>A0AAE0N385</accession>
<dbReference type="EMBL" id="JAULSW010000011">
    <property type="protein sequence ID" value="KAK3367784.1"/>
    <property type="molecule type" value="Genomic_DNA"/>
</dbReference>
<organism evidence="1 2">
    <name type="scientific">Podospora didyma</name>
    <dbReference type="NCBI Taxonomy" id="330526"/>
    <lineage>
        <taxon>Eukaryota</taxon>
        <taxon>Fungi</taxon>
        <taxon>Dikarya</taxon>
        <taxon>Ascomycota</taxon>
        <taxon>Pezizomycotina</taxon>
        <taxon>Sordariomycetes</taxon>
        <taxon>Sordariomycetidae</taxon>
        <taxon>Sordariales</taxon>
        <taxon>Podosporaceae</taxon>
        <taxon>Podospora</taxon>
    </lineage>
</organism>
<proteinExistence type="predicted"/>
<reference evidence="1" key="1">
    <citation type="journal article" date="2023" name="Mol. Phylogenet. Evol.">
        <title>Genome-scale phylogeny and comparative genomics of the fungal order Sordariales.</title>
        <authorList>
            <person name="Hensen N."/>
            <person name="Bonometti L."/>
            <person name="Westerberg I."/>
            <person name="Brannstrom I.O."/>
            <person name="Guillou S."/>
            <person name="Cros-Aarteil S."/>
            <person name="Calhoun S."/>
            <person name="Haridas S."/>
            <person name="Kuo A."/>
            <person name="Mondo S."/>
            <person name="Pangilinan J."/>
            <person name="Riley R."/>
            <person name="LaButti K."/>
            <person name="Andreopoulos B."/>
            <person name="Lipzen A."/>
            <person name="Chen C."/>
            <person name="Yan M."/>
            <person name="Daum C."/>
            <person name="Ng V."/>
            <person name="Clum A."/>
            <person name="Steindorff A."/>
            <person name="Ohm R.A."/>
            <person name="Martin F."/>
            <person name="Silar P."/>
            <person name="Natvig D.O."/>
            <person name="Lalanne C."/>
            <person name="Gautier V."/>
            <person name="Ament-Velasquez S.L."/>
            <person name="Kruys A."/>
            <person name="Hutchinson M.I."/>
            <person name="Powell A.J."/>
            <person name="Barry K."/>
            <person name="Miller A.N."/>
            <person name="Grigoriev I.V."/>
            <person name="Debuchy R."/>
            <person name="Gladieux P."/>
            <person name="Hiltunen Thoren M."/>
            <person name="Johannesson H."/>
        </authorList>
    </citation>
    <scope>NUCLEOTIDE SEQUENCE</scope>
    <source>
        <strain evidence="1">CBS 232.78</strain>
    </source>
</reference>
<sequence>MGADPDVGHRLVSSSTSDFPVLLTLLPPLLEAGMDVAAEDDLGKASAYDRNQDEEGASAQLEVVRLSLRRGAPIGPATRADALNSFTMRKDQGRGKWAHELCGALVEHRRQIPRRRRRKDTTPFLGRLSNTNKRLGNRAFDIGFV</sequence>
<name>A0AAE0N385_9PEZI</name>
<gene>
    <name evidence="1" type="ORF">B0H63DRAFT_529490</name>
</gene>
<comment type="caution">
    <text evidence="1">The sequence shown here is derived from an EMBL/GenBank/DDBJ whole genome shotgun (WGS) entry which is preliminary data.</text>
</comment>
<evidence type="ECO:0000313" key="1">
    <source>
        <dbReference type="EMBL" id="KAK3367784.1"/>
    </source>
</evidence>